<dbReference type="OrthoDB" id="440673at2759"/>
<evidence type="ECO:0000313" key="6">
    <source>
        <dbReference type="EMBL" id="KDN46299.1"/>
    </source>
</evidence>
<dbReference type="Pfam" id="PF06058">
    <property type="entry name" value="DCP1"/>
    <property type="match status" value="1"/>
</dbReference>
<feature type="region of interest" description="Disordered" evidence="5">
    <location>
        <begin position="304"/>
        <end position="363"/>
    </location>
</feature>
<feature type="compositionally biased region" description="Polar residues" evidence="5">
    <location>
        <begin position="347"/>
        <end position="358"/>
    </location>
</feature>
<feature type="region of interest" description="Disordered" evidence="5">
    <location>
        <begin position="166"/>
        <end position="195"/>
    </location>
</feature>
<comment type="similarity">
    <text evidence="2">Belongs to the DCP1 family.</text>
</comment>
<feature type="compositionally biased region" description="Polar residues" evidence="5">
    <location>
        <begin position="170"/>
        <end position="195"/>
    </location>
</feature>
<dbReference type="GO" id="GO:0003729">
    <property type="term" value="F:mRNA binding"/>
    <property type="evidence" value="ECO:0007669"/>
    <property type="project" value="TreeGrafter"/>
</dbReference>
<dbReference type="CDD" id="cd13182">
    <property type="entry name" value="EVH1-like_Dcp1"/>
    <property type="match status" value="1"/>
</dbReference>
<organism evidence="6 7">
    <name type="scientific">Tilletiaria anomala (strain ATCC 24038 / CBS 436.72 / UBC 951)</name>
    <dbReference type="NCBI Taxonomy" id="1037660"/>
    <lineage>
        <taxon>Eukaryota</taxon>
        <taxon>Fungi</taxon>
        <taxon>Dikarya</taxon>
        <taxon>Basidiomycota</taxon>
        <taxon>Ustilaginomycotina</taxon>
        <taxon>Exobasidiomycetes</taxon>
        <taxon>Georgefischeriales</taxon>
        <taxon>Tilletiariaceae</taxon>
        <taxon>Tilletiaria</taxon>
    </lineage>
</organism>
<feature type="compositionally biased region" description="Polar residues" evidence="5">
    <location>
        <begin position="265"/>
        <end position="280"/>
    </location>
</feature>
<accession>A0A066W5F5</accession>
<dbReference type="AlphaFoldDB" id="A0A066W5F5"/>
<keyword evidence="4" id="KW-0507">mRNA processing</keyword>
<keyword evidence="3" id="KW-0963">Cytoplasm</keyword>
<evidence type="ECO:0000313" key="7">
    <source>
        <dbReference type="Proteomes" id="UP000027361"/>
    </source>
</evidence>
<dbReference type="SUPFAM" id="SSF50729">
    <property type="entry name" value="PH domain-like"/>
    <property type="match status" value="1"/>
</dbReference>
<feature type="compositionally biased region" description="Low complexity" evidence="5">
    <location>
        <begin position="236"/>
        <end position="254"/>
    </location>
</feature>
<dbReference type="InParanoid" id="A0A066W5F5"/>
<feature type="compositionally biased region" description="Polar residues" evidence="5">
    <location>
        <begin position="322"/>
        <end position="335"/>
    </location>
</feature>
<name>A0A066W5F5_TILAU</name>
<dbReference type="HOGENOM" id="CLU_710044_0_0_1"/>
<dbReference type="GO" id="GO:0008047">
    <property type="term" value="F:enzyme activator activity"/>
    <property type="evidence" value="ECO:0007669"/>
    <property type="project" value="InterPro"/>
</dbReference>
<evidence type="ECO:0000256" key="5">
    <source>
        <dbReference type="SAM" id="MobiDB-lite"/>
    </source>
</evidence>
<dbReference type="OMA" id="IWFYDPQ"/>
<dbReference type="EMBL" id="JMSN01000036">
    <property type="protein sequence ID" value="KDN46299.1"/>
    <property type="molecule type" value="Genomic_DNA"/>
</dbReference>
<dbReference type="Gene3D" id="2.30.29.30">
    <property type="entry name" value="Pleckstrin-homology domain (PH domain)/Phosphotyrosine-binding domain (PTB)"/>
    <property type="match status" value="1"/>
</dbReference>
<dbReference type="GO" id="GO:0031087">
    <property type="term" value="P:deadenylation-independent decapping of nuclear-transcribed mRNA"/>
    <property type="evidence" value="ECO:0007669"/>
    <property type="project" value="TreeGrafter"/>
</dbReference>
<dbReference type="GO" id="GO:0006397">
    <property type="term" value="P:mRNA processing"/>
    <property type="evidence" value="ECO:0007669"/>
    <property type="project" value="UniProtKB-KW"/>
</dbReference>
<dbReference type="PANTHER" id="PTHR16290">
    <property type="entry name" value="TRANSCRIPTION FACTOR SMIF DECAPPING ENZYME DCP1"/>
    <property type="match status" value="1"/>
</dbReference>
<dbReference type="STRING" id="1037660.A0A066W5F5"/>
<evidence type="ECO:0000256" key="3">
    <source>
        <dbReference type="ARBA" id="ARBA00022490"/>
    </source>
</evidence>
<dbReference type="PANTHER" id="PTHR16290:SF0">
    <property type="entry name" value="DECAPPING PROTEIN 1, ISOFORM A"/>
    <property type="match status" value="1"/>
</dbReference>
<protein>
    <submittedName>
        <fullName evidence="6">PH domain-like protein</fullName>
    </submittedName>
</protein>
<dbReference type="GO" id="GO:0000932">
    <property type="term" value="C:P-body"/>
    <property type="evidence" value="ECO:0007669"/>
    <property type="project" value="TreeGrafter"/>
</dbReference>
<dbReference type="RefSeq" id="XP_013243510.1">
    <property type="nucleotide sequence ID" value="XM_013388056.1"/>
</dbReference>
<evidence type="ECO:0000256" key="2">
    <source>
        <dbReference type="ARBA" id="ARBA00008778"/>
    </source>
</evidence>
<evidence type="ECO:0000256" key="1">
    <source>
        <dbReference type="ARBA" id="ARBA00004496"/>
    </source>
</evidence>
<proteinExistence type="inferred from homology"/>
<comment type="caution">
    <text evidence="6">The sequence shown here is derived from an EMBL/GenBank/DDBJ whole genome shotgun (WGS) entry which is preliminary data.</text>
</comment>
<dbReference type="GO" id="GO:0000290">
    <property type="term" value="P:deadenylation-dependent decapping of nuclear-transcribed mRNA"/>
    <property type="evidence" value="ECO:0007669"/>
    <property type="project" value="InterPro"/>
</dbReference>
<evidence type="ECO:0000256" key="4">
    <source>
        <dbReference type="ARBA" id="ARBA00022664"/>
    </source>
</evidence>
<dbReference type="Proteomes" id="UP000027361">
    <property type="component" value="Unassembled WGS sequence"/>
</dbReference>
<feature type="compositionally biased region" description="Low complexity" evidence="5">
    <location>
        <begin position="304"/>
        <end position="321"/>
    </location>
</feature>
<feature type="region of interest" description="Disordered" evidence="5">
    <location>
        <begin position="236"/>
        <end position="280"/>
    </location>
</feature>
<comment type="subcellular location">
    <subcellularLocation>
        <location evidence="1">Cytoplasm</location>
    </subcellularLocation>
</comment>
<reference evidence="6 7" key="1">
    <citation type="submission" date="2014-05" db="EMBL/GenBank/DDBJ databases">
        <title>Draft genome sequence of a rare smut relative, Tilletiaria anomala UBC 951.</title>
        <authorList>
            <consortium name="DOE Joint Genome Institute"/>
            <person name="Toome M."/>
            <person name="Kuo A."/>
            <person name="Henrissat B."/>
            <person name="Lipzen A."/>
            <person name="Tritt A."/>
            <person name="Yoshinaga Y."/>
            <person name="Zane M."/>
            <person name="Barry K."/>
            <person name="Grigoriev I.V."/>
            <person name="Spatafora J.W."/>
            <person name="Aimea M.C."/>
        </authorList>
    </citation>
    <scope>NUCLEOTIDE SEQUENCE [LARGE SCALE GENOMIC DNA]</scope>
    <source>
        <strain evidence="6 7">UBC 951</strain>
    </source>
</reference>
<keyword evidence="7" id="KW-1185">Reference proteome</keyword>
<sequence>MDGSQDAARRDFNMRVLKRHDSSIEKIICSASFVVLYSHQEQWTKTGIEGPMFIYQRVQSPHYGFFIMNRNGVENFSASITPQDDLELTPEFIIYHPGSPQKQSSDDDSEEGDDTYGIWIFEAAQRELIGKELIRLHAAPNSAVPASKPNEAKSVGQNITLDALFGSAAQPPNDTPGATSSPPATKQGEPPSQATGLSLMDQIFQGANALTLPALPASHALRNGGVATIRTPMMAHASAGPPSAAPAGQLPSAPNGGTAPPNGLSPEQQNGTSVGVTNLQDSGANQGIGIAADLMAMLGIKTSSAHMSSSSPSTPSGGTAPVVTNGQHQKPSSRLTAAAEPLDNESTRLSPGQTTSVPQKAGPVAAASSAASRDAVAPLSSRTAGGIIGMALRDPVLAINGPGAEPLSKRDFVRELLSLIHTDRSFVDTLYADYIARC</sequence>
<dbReference type="InterPro" id="IPR011993">
    <property type="entry name" value="PH-like_dom_sf"/>
</dbReference>
<dbReference type="InterPro" id="IPR010334">
    <property type="entry name" value="Dcp1"/>
</dbReference>
<gene>
    <name evidence="6" type="ORF">K437DRAFT_235325</name>
</gene>
<dbReference type="GeneID" id="25262891"/>